<evidence type="ECO:0000259" key="1">
    <source>
        <dbReference type="PROSITE" id="PS51186"/>
    </source>
</evidence>
<reference evidence="2 3" key="1">
    <citation type="submission" date="2023-11" db="EMBL/GenBank/DDBJ databases">
        <title>A Novel Polar Bacteriovorax (B. antarcticus) Isolated from the Biocrust in Antarctica.</title>
        <authorList>
            <person name="Mun W."/>
            <person name="Choi S.Y."/>
            <person name="Mitchell R.J."/>
        </authorList>
    </citation>
    <scope>NUCLEOTIDE SEQUENCE [LARGE SCALE GENOMIC DNA]</scope>
    <source>
        <strain evidence="2 3">PP10</strain>
    </source>
</reference>
<dbReference type="InterPro" id="IPR016181">
    <property type="entry name" value="Acyl_CoA_acyltransferase"/>
</dbReference>
<comment type="caution">
    <text evidence="2">The sequence shown here is derived from an EMBL/GenBank/DDBJ whole genome shotgun (WGS) entry which is preliminary data.</text>
</comment>
<dbReference type="PROSITE" id="PS51186">
    <property type="entry name" value="GNAT"/>
    <property type="match status" value="1"/>
</dbReference>
<sequence>MKLTFKKAKTEKDIKSIHDYNIDAFSDSPDFKWTFDEIKKEVADGWELHSLMEDSEVVAAVFYKEEVDSLLTKNTAIKIDHQGAGLSHEIKKFFERVAREKKLKRIYHYCRIDNFRMYSLNESHQYKKTPRKLGPDGLVVEWVKTLN</sequence>
<dbReference type="SUPFAM" id="SSF55729">
    <property type="entry name" value="Acyl-CoA N-acyltransferases (Nat)"/>
    <property type="match status" value="1"/>
</dbReference>
<dbReference type="InterPro" id="IPR000182">
    <property type="entry name" value="GNAT_dom"/>
</dbReference>
<dbReference type="EMBL" id="JAYGJQ010000001">
    <property type="protein sequence ID" value="MEA9356511.1"/>
    <property type="molecule type" value="Genomic_DNA"/>
</dbReference>
<name>A0ABU5VTX5_9BACT</name>
<dbReference type="Proteomes" id="UP001302274">
    <property type="component" value="Unassembled WGS sequence"/>
</dbReference>
<protein>
    <recommendedName>
        <fullName evidence="1">N-acetyltransferase domain-containing protein</fullName>
    </recommendedName>
</protein>
<dbReference type="Gene3D" id="3.40.630.30">
    <property type="match status" value="1"/>
</dbReference>
<keyword evidence="3" id="KW-1185">Reference proteome</keyword>
<dbReference type="RefSeq" id="WP_323576216.1">
    <property type="nucleotide sequence ID" value="NZ_JAYGJQ010000001.1"/>
</dbReference>
<evidence type="ECO:0000313" key="3">
    <source>
        <dbReference type="Proteomes" id="UP001302274"/>
    </source>
</evidence>
<gene>
    <name evidence="2" type="ORF">SHI21_09865</name>
</gene>
<proteinExistence type="predicted"/>
<feature type="domain" description="N-acetyltransferase" evidence="1">
    <location>
        <begin position="3"/>
        <end position="147"/>
    </location>
</feature>
<organism evidence="2 3">
    <name type="scientific">Bacteriovorax antarcticus</name>
    <dbReference type="NCBI Taxonomy" id="3088717"/>
    <lineage>
        <taxon>Bacteria</taxon>
        <taxon>Pseudomonadati</taxon>
        <taxon>Bdellovibrionota</taxon>
        <taxon>Bacteriovoracia</taxon>
        <taxon>Bacteriovoracales</taxon>
        <taxon>Bacteriovoracaceae</taxon>
        <taxon>Bacteriovorax</taxon>
    </lineage>
</organism>
<evidence type="ECO:0000313" key="2">
    <source>
        <dbReference type="EMBL" id="MEA9356511.1"/>
    </source>
</evidence>
<accession>A0ABU5VTX5</accession>